<evidence type="ECO:0000256" key="1">
    <source>
        <dbReference type="ARBA" id="ARBA00008031"/>
    </source>
</evidence>
<dbReference type="Pfam" id="PF13378">
    <property type="entry name" value="MR_MLE_C"/>
    <property type="match status" value="1"/>
</dbReference>
<dbReference type="Gene3D" id="3.20.20.120">
    <property type="entry name" value="Enolase-like C-terminal domain"/>
    <property type="match status" value="1"/>
</dbReference>
<name>D3F0C9_CONWI</name>
<sequence>MRLAIAPRRLRLKTPLETAHGTVAERELLDVLVFGADGVAGAGEAAPLTSYDGVELDDVHAALEDCRPILREAEGLPRAQILAECRSAAVLPQAIAAIDLALWDREGRRAGVPVAELLGAHGGAAVAVNALIGATDRAGAAAEAAAAVARGFRCLKLKVGIGDDAGRLAAVRAAVGADVALRVDANGAWTTVEEALANLRALEPVGIELCEEPVHGVEQLRAVQADAPDGMTIAIDESAAGPGAVEAGATRAVCLKLSRCGGISGLIEAAERARAAGSEVYLASTLDGPLGIAGALHAAAALGPLRPCGLATLDGFDGLDLDPALAVRDGVMRVPTGPGLGVRA</sequence>
<dbReference type="SFLD" id="SFLDS00001">
    <property type="entry name" value="Enolase"/>
    <property type="match status" value="1"/>
</dbReference>
<accession>D3F0C9</accession>
<dbReference type="STRING" id="469383.Cwoe_3571"/>
<evidence type="ECO:0000256" key="3">
    <source>
        <dbReference type="ARBA" id="ARBA00023235"/>
    </source>
</evidence>
<dbReference type="InterPro" id="IPR029017">
    <property type="entry name" value="Enolase-like_N"/>
</dbReference>
<dbReference type="SUPFAM" id="SSF54826">
    <property type="entry name" value="Enolase N-terminal domain-like"/>
    <property type="match status" value="1"/>
</dbReference>
<dbReference type="SMART" id="SM00922">
    <property type="entry name" value="MR_MLE"/>
    <property type="match status" value="1"/>
</dbReference>
<keyword evidence="2" id="KW-0479">Metal-binding</keyword>
<dbReference type="PANTHER" id="PTHR48073:SF2">
    <property type="entry name" value="O-SUCCINYLBENZOATE SYNTHASE"/>
    <property type="match status" value="1"/>
</dbReference>
<gene>
    <name evidence="5" type="ordered locus">Cwoe_3571</name>
</gene>
<dbReference type="eggNOG" id="COG4948">
    <property type="taxonomic scope" value="Bacteria"/>
</dbReference>
<dbReference type="RefSeq" id="WP_012935040.1">
    <property type="nucleotide sequence ID" value="NC_013739.1"/>
</dbReference>
<dbReference type="SUPFAM" id="SSF51604">
    <property type="entry name" value="Enolase C-terminal domain-like"/>
    <property type="match status" value="1"/>
</dbReference>
<dbReference type="KEGG" id="cwo:Cwoe_3571"/>
<dbReference type="EMBL" id="CP001854">
    <property type="protein sequence ID" value="ADB51989.1"/>
    <property type="molecule type" value="Genomic_DNA"/>
</dbReference>
<dbReference type="AlphaFoldDB" id="D3F0C9"/>
<evidence type="ECO:0000313" key="5">
    <source>
        <dbReference type="EMBL" id="ADB51989.1"/>
    </source>
</evidence>
<feature type="domain" description="Mandelate racemase/muconate lactonizing enzyme C-terminal" evidence="4">
    <location>
        <begin position="138"/>
        <end position="228"/>
    </location>
</feature>
<dbReference type="InterPro" id="IPR029065">
    <property type="entry name" value="Enolase_C-like"/>
</dbReference>
<dbReference type="HOGENOM" id="CLU_030273_4_2_11"/>
<keyword evidence="6" id="KW-1185">Reference proteome</keyword>
<dbReference type="Proteomes" id="UP000008229">
    <property type="component" value="Chromosome"/>
</dbReference>
<comment type="similarity">
    <text evidence="1">Belongs to the mandelate racemase/muconate lactonizing enzyme family.</text>
</comment>
<evidence type="ECO:0000259" key="4">
    <source>
        <dbReference type="SMART" id="SM00922"/>
    </source>
</evidence>
<protein>
    <submittedName>
        <fullName evidence="5">Mandelate racemase/muconate lactonizing protein</fullName>
    </submittedName>
</protein>
<dbReference type="SFLD" id="SFLDG00180">
    <property type="entry name" value="muconate_cycloisomerase"/>
    <property type="match status" value="1"/>
</dbReference>
<dbReference type="PANTHER" id="PTHR48073">
    <property type="entry name" value="O-SUCCINYLBENZOATE SYNTHASE-RELATED"/>
    <property type="match status" value="1"/>
</dbReference>
<dbReference type="Pfam" id="PF02746">
    <property type="entry name" value="MR_MLE_N"/>
    <property type="match status" value="1"/>
</dbReference>
<dbReference type="OrthoDB" id="5241672at2"/>
<proteinExistence type="inferred from homology"/>
<dbReference type="InterPro" id="IPR036849">
    <property type="entry name" value="Enolase-like_C_sf"/>
</dbReference>
<dbReference type="GO" id="GO:0016854">
    <property type="term" value="F:racemase and epimerase activity"/>
    <property type="evidence" value="ECO:0007669"/>
    <property type="project" value="UniProtKB-ARBA"/>
</dbReference>
<dbReference type="GO" id="GO:0046872">
    <property type="term" value="F:metal ion binding"/>
    <property type="evidence" value="ECO:0007669"/>
    <property type="project" value="UniProtKB-KW"/>
</dbReference>
<reference evidence="6" key="2">
    <citation type="submission" date="2010-01" db="EMBL/GenBank/DDBJ databases">
        <title>The complete genome of Conexibacter woesei DSM 14684.</title>
        <authorList>
            <consortium name="US DOE Joint Genome Institute (JGI-PGF)"/>
            <person name="Lucas S."/>
            <person name="Copeland A."/>
            <person name="Lapidus A."/>
            <person name="Glavina del Rio T."/>
            <person name="Dalin E."/>
            <person name="Tice H."/>
            <person name="Bruce D."/>
            <person name="Goodwin L."/>
            <person name="Pitluck S."/>
            <person name="Kyrpides N."/>
            <person name="Mavromatis K."/>
            <person name="Ivanova N."/>
            <person name="Mikhailova N."/>
            <person name="Chertkov O."/>
            <person name="Brettin T."/>
            <person name="Detter J.C."/>
            <person name="Han C."/>
            <person name="Larimer F."/>
            <person name="Land M."/>
            <person name="Hauser L."/>
            <person name="Markowitz V."/>
            <person name="Cheng J.-F."/>
            <person name="Hugenholtz P."/>
            <person name="Woyke T."/>
            <person name="Wu D."/>
            <person name="Pukall R."/>
            <person name="Steenblock K."/>
            <person name="Schneider S."/>
            <person name="Klenk H.-P."/>
            <person name="Eisen J.A."/>
        </authorList>
    </citation>
    <scope>NUCLEOTIDE SEQUENCE [LARGE SCALE GENOMIC DNA]</scope>
    <source>
        <strain evidence="6">DSM 14684 / CIP 108061 / JCM 11494 / NBRC 100937 / ID131577</strain>
    </source>
</reference>
<keyword evidence="3" id="KW-0413">Isomerase</keyword>
<dbReference type="SFLD" id="SFLDF00009">
    <property type="entry name" value="o-succinylbenzoate_synthase"/>
    <property type="match status" value="1"/>
</dbReference>
<evidence type="ECO:0000313" key="6">
    <source>
        <dbReference type="Proteomes" id="UP000008229"/>
    </source>
</evidence>
<organism evidence="5 6">
    <name type="scientific">Conexibacter woesei (strain DSM 14684 / CCUG 47730 / CIP 108061 / JCM 11494 / NBRC 100937 / ID131577)</name>
    <dbReference type="NCBI Taxonomy" id="469383"/>
    <lineage>
        <taxon>Bacteria</taxon>
        <taxon>Bacillati</taxon>
        <taxon>Actinomycetota</taxon>
        <taxon>Thermoleophilia</taxon>
        <taxon>Solirubrobacterales</taxon>
        <taxon>Conexibacteraceae</taxon>
        <taxon>Conexibacter</taxon>
    </lineage>
</organism>
<dbReference type="Gene3D" id="3.30.390.10">
    <property type="entry name" value="Enolase-like, N-terminal domain"/>
    <property type="match status" value="1"/>
</dbReference>
<dbReference type="InterPro" id="IPR013341">
    <property type="entry name" value="Mandelate_racemase_N_dom"/>
</dbReference>
<dbReference type="InterPro" id="IPR013342">
    <property type="entry name" value="Mandelate_racemase_C"/>
</dbReference>
<reference evidence="5 6" key="1">
    <citation type="journal article" date="2010" name="Stand. Genomic Sci.">
        <title>Complete genome sequence of Conexibacter woesei type strain (ID131577).</title>
        <authorList>
            <person name="Pukall R."/>
            <person name="Lapidus A."/>
            <person name="Glavina Del Rio T."/>
            <person name="Copeland A."/>
            <person name="Tice H."/>
            <person name="Cheng J.-F."/>
            <person name="Lucas S."/>
            <person name="Chen F."/>
            <person name="Nolan M."/>
            <person name="Bruce D."/>
            <person name="Goodwin L."/>
            <person name="Pitluck S."/>
            <person name="Mavromatis K."/>
            <person name="Ivanova N."/>
            <person name="Ovchinnikova G."/>
            <person name="Pati A."/>
            <person name="Chen A."/>
            <person name="Palaniappan K."/>
            <person name="Land M."/>
            <person name="Hauser L."/>
            <person name="Chang Y.-J."/>
            <person name="Jeffries C.D."/>
            <person name="Chain P."/>
            <person name="Meincke L."/>
            <person name="Sims D."/>
            <person name="Brettin T."/>
            <person name="Detter J.C."/>
            <person name="Rohde M."/>
            <person name="Goeker M."/>
            <person name="Bristow J."/>
            <person name="Eisen J.A."/>
            <person name="Markowitz V."/>
            <person name="Kyrpides N.C."/>
            <person name="Klenk H.-P."/>
            <person name="Hugenholtz P."/>
        </authorList>
    </citation>
    <scope>NUCLEOTIDE SEQUENCE [LARGE SCALE GENOMIC DNA]</scope>
    <source>
        <strain evidence="6">DSM 14684 / CIP 108061 / JCM 11494 / NBRC 100937 / ID131577</strain>
    </source>
</reference>
<evidence type="ECO:0000256" key="2">
    <source>
        <dbReference type="ARBA" id="ARBA00022723"/>
    </source>
</evidence>